<proteinExistence type="predicted"/>
<evidence type="ECO:0000313" key="2">
    <source>
        <dbReference type="Proteomes" id="UP000201640"/>
    </source>
</evidence>
<sequence length="655" mass="77392">MIKLNTPVIKEEIRPTENIKSLNRLHPISIIHDISTRNLFNIFSDPDSQFILVKLITLIEPWIYLHTNVKLVDNGHLPLINDESINLVSRGKYILDYYFSQEKNKYGNNTGLLNNILGYINGNHTDDFFKKYTKYLDMPNMSFDLNIRTNNVNRFEIIEKYAVESMVEIFDILTDGFDALIDHADDISTLKTFFRPLKSAYGFVDNININYNINDLKNLKKLMAKPYFNYSMDLMLNPSSEIVKNARSNNYFTIDETTRYLDNLLNKTDNIMYFPYIYYFSKTICKNQASVAPGIIKFEVAIQNEINKYFILLAEKNIYSKKNIKRMFGSIISNLSEMNENTFYLRNMSINESSCDYNDKSLYDTVVIPKRLGIRDLEIIPRESIYLFNGSNRTESKIIETQNKKHSIVFDQSLAKITRSGTWLTDYDIFKIDLNIIVNHVLFNNQNVIYPIVADFVNINIERINSSTYVETINTEPVIVNYLENPNINIKSYDKKTLIHKLVKNIFDGEHYLPWYVTNYNKSLARVLFLLNTERRPYISFLRKLLTTNNKKKLVNYSMFYCFNYQAYSFYNLIWIEPSIHKQYYEIEHIIKFIIIMDELIKLPDLELHKIFSDFNISYGWCERDVDVPEIKESYSKFRRELLDIVNTLDEMHKQ</sequence>
<name>L7RC37_9VIRU</name>
<accession>L7RC37</accession>
<dbReference type="OrthoDB" id="6964at10239"/>
<reference evidence="1 2" key="1">
    <citation type="journal article" date="2012" name="Genome Biol. Evol.">
        <title>Related Giant Viruses in Distant Locations and Different Habitats: Acanthamoeba polyphaga moumouvirus Represents a Third Lineage of the Mimiviridae That Is Close to the Megavirus Lineage.</title>
        <authorList>
            <person name="Yoosuf N."/>
            <person name="Yutin N."/>
            <person name="Colson P."/>
            <person name="Shabalina S.A."/>
            <person name="Pagnier I."/>
            <person name="Robert C."/>
            <person name="Azza S."/>
            <person name="Klose T."/>
            <person name="Wong J."/>
            <person name="Rossmann M.G."/>
            <person name="La Scola B."/>
            <person name="Raoult D."/>
            <person name="Koonin E.V."/>
        </authorList>
    </citation>
    <scope>NUCLEOTIDE SEQUENCE [LARGE SCALE GENOMIC DNA]</scope>
    <source>
        <strain evidence="1 2">M10A</strain>
    </source>
</reference>
<dbReference type="Pfam" id="PF19169">
    <property type="entry name" value="DUF5851"/>
    <property type="match status" value="1"/>
</dbReference>
<dbReference type="KEGG" id="vg:14445640"/>
<dbReference type="GeneID" id="14445640"/>
<keyword evidence="2" id="KW-1185">Reference proteome</keyword>
<dbReference type="EMBL" id="JX962719">
    <property type="protein sequence ID" value="AGC02084.1"/>
    <property type="molecule type" value="Genomic_DNA"/>
</dbReference>
<organism evidence="1 2">
    <name type="scientific">Acanthamoeba polyphaga moumouvirus</name>
    <dbReference type="NCBI Taxonomy" id="1269028"/>
    <lineage>
        <taxon>Viruses</taxon>
        <taxon>Varidnaviria</taxon>
        <taxon>Bamfordvirae</taxon>
        <taxon>Nucleocytoviricota</taxon>
        <taxon>Megaviricetes</taxon>
        <taxon>Imitervirales</taxon>
        <taxon>Mimiviridae</taxon>
        <taxon>Megamimivirinae</taxon>
        <taxon>Moumouvirus</taxon>
    </lineage>
</organism>
<gene>
    <name evidence="1" type="ORF">Moumou_00554</name>
</gene>
<evidence type="ECO:0000313" key="1">
    <source>
        <dbReference type="EMBL" id="AGC02084.1"/>
    </source>
</evidence>
<dbReference type="InterPro" id="IPR043881">
    <property type="entry name" value="DUF5851"/>
</dbReference>
<protein>
    <submittedName>
        <fullName evidence="1">Uncharacterized protein</fullName>
    </submittedName>
</protein>
<dbReference type="Proteomes" id="UP000201640">
    <property type="component" value="Segment"/>
</dbReference>
<dbReference type="RefSeq" id="YP_007354520.1">
    <property type="nucleotide sequence ID" value="NC_020104.1"/>
</dbReference>